<dbReference type="EMBL" id="JH658657">
    <property type="protein sequence ID" value="EXK76983.1"/>
    <property type="molecule type" value="Genomic_DNA"/>
</dbReference>
<organism evidence="3 4">
    <name type="scientific">Fusarium oxysporum f. sp. raphani 54005</name>
    <dbReference type="NCBI Taxonomy" id="1089458"/>
    <lineage>
        <taxon>Eukaryota</taxon>
        <taxon>Fungi</taxon>
        <taxon>Dikarya</taxon>
        <taxon>Ascomycota</taxon>
        <taxon>Pezizomycotina</taxon>
        <taxon>Sordariomycetes</taxon>
        <taxon>Hypocreomycetidae</taxon>
        <taxon>Hypocreales</taxon>
        <taxon>Nectriaceae</taxon>
        <taxon>Fusarium</taxon>
        <taxon>Fusarium oxysporum species complex</taxon>
    </lineage>
</organism>
<evidence type="ECO:0000313" key="4">
    <source>
        <dbReference type="Proteomes" id="UP000030663"/>
    </source>
</evidence>
<dbReference type="Proteomes" id="UP000030663">
    <property type="component" value="Unassembled WGS sequence"/>
</dbReference>
<dbReference type="HOGENOM" id="CLU_056399_1_0_1"/>
<dbReference type="OrthoDB" id="10288519at2759"/>
<protein>
    <recommendedName>
        <fullName evidence="2">BTB domain-containing protein</fullName>
    </recommendedName>
</protein>
<dbReference type="InterPro" id="IPR000210">
    <property type="entry name" value="BTB/POZ_dom"/>
</dbReference>
<dbReference type="AlphaFoldDB" id="X0BDT4"/>
<gene>
    <name evidence="3" type="ORF">FOQG_18293</name>
</gene>
<feature type="compositionally biased region" description="Basic and acidic residues" evidence="1">
    <location>
        <begin position="112"/>
        <end position="123"/>
    </location>
</feature>
<feature type="domain" description="BTB" evidence="2">
    <location>
        <begin position="8"/>
        <end position="77"/>
    </location>
</feature>
<reference evidence="3 4" key="1">
    <citation type="submission" date="2011-11" db="EMBL/GenBank/DDBJ databases">
        <title>The Genome Sequence of Fusarium oxysporum PHW815.</title>
        <authorList>
            <consortium name="The Broad Institute Genome Sequencing Platform"/>
            <person name="Ma L.-J."/>
            <person name="Gale L.R."/>
            <person name="Schwartz D.C."/>
            <person name="Zhou S."/>
            <person name="Corby-Kistler H."/>
            <person name="Young S.K."/>
            <person name="Zeng Q."/>
            <person name="Gargeya S."/>
            <person name="Fitzgerald M."/>
            <person name="Haas B."/>
            <person name="Abouelleil A."/>
            <person name="Alvarado L."/>
            <person name="Arachchi H.M."/>
            <person name="Berlin A."/>
            <person name="Brown A."/>
            <person name="Chapman S.B."/>
            <person name="Chen Z."/>
            <person name="Dunbar C."/>
            <person name="Freedman E."/>
            <person name="Gearin G."/>
            <person name="Goldberg J."/>
            <person name="Griggs A."/>
            <person name="Gujja S."/>
            <person name="Heiman D."/>
            <person name="Howarth C."/>
            <person name="Larson L."/>
            <person name="Lui A."/>
            <person name="MacDonald P.J.P."/>
            <person name="Montmayeur A."/>
            <person name="Murphy C."/>
            <person name="Neiman D."/>
            <person name="Pearson M."/>
            <person name="Priest M."/>
            <person name="Roberts A."/>
            <person name="Saif S."/>
            <person name="Shea T."/>
            <person name="Shenoy N."/>
            <person name="Sisk P."/>
            <person name="Stolte C."/>
            <person name="Sykes S."/>
            <person name="Wortman J."/>
            <person name="Nusbaum C."/>
            <person name="Birren B."/>
        </authorList>
    </citation>
    <scope>NUCLEOTIDE SEQUENCE [LARGE SCALE GENOMIC DNA]</scope>
    <source>
        <strain evidence="3 4">54005</strain>
    </source>
</reference>
<name>X0BDT4_FUSOX</name>
<sequence>MKRAFDGEVVTFYVGKQKKKFFIHKKLLIETTDTLRVALNGTFTEAATLEMNWPDDDELTFCCYRNFLYHGDYDMPEGLDVCRIAATHLPPASIPLGPTSDNSTLGNGDTDAPGKDEITHVNPEEDPITIPNSPKDLPPSPSIERSAVKDVQSPSAQPISFPRSLNAFLSHEPLNERTGEKRKRPTEGAALLAVKAFQELWPCKNFFDDITWVASEQDDADVFRDSDLLINARVYILADRNICKPLIHISLYHLKVALRCYVLENITSLMEVVRVLYESTQQNDPARILISAYIGCFYERIRHLEPFEEVYLKEADFRHDLQNWLDLRLAGGEEGFEVFNRQHEQRCMLALR</sequence>
<dbReference type="InterPro" id="IPR011333">
    <property type="entry name" value="SKP1/BTB/POZ_sf"/>
</dbReference>
<accession>X0BDT4</accession>
<keyword evidence="4" id="KW-1185">Reference proteome</keyword>
<dbReference type="SUPFAM" id="SSF54695">
    <property type="entry name" value="POZ domain"/>
    <property type="match status" value="1"/>
</dbReference>
<evidence type="ECO:0000256" key="1">
    <source>
        <dbReference type="SAM" id="MobiDB-lite"/>
    </source>
</evidence>
<dbReference type="PANTHER" id="PTHR47843">
    <property type="entry name" value="BTB DOMAIN-CONTAINING PROTEIN-RELATED"/>
    <property type="match status" value="1"/>
</dbReference>
<dbReference type="PROSITE" id="PS50097">
    <property type="entry name" value="BTB"/>
    <property type="match status" value="1"/>
</dbReference>
<proteinExistence type="predicted"/>
<dbReference type="Gene3D" id="3.30.710.10">
    <property type="entry name" value="Potassium Channel Kv1.1, Chain A"/>
    <property type="match status" value="1"/>
</dbReference>
<evidence type="ECO:0000313" key="3">
    <source>
        <dbReference type="EMBL" id="EXK76983.1"/>
    </source>
</evidence>
<evidence type="ECO:0000259" key="2">
    <source>
        <dbReference type="PROSITE" id="PS50097"/>
    </source>
</evidence>
<feature type="region of interest" description="Disordered" evidence="1">
    <location>
        <begin position="92"/>
        <end position="160"/>
    </location>
</feature>